<dbReference type="RefSeq" id="WP_210510351.1">
    <property type="nucleotide sequence ID" value="NZ_JAFIDN010000002.1"/>
</dbReference>
<proteinExistence type="predicted"/>
<dbReference type="AlphaFoldDB" id="A0A8J7RI53"/>
<dbReference type="Proteomes" id="UP000673975">
    <property type="component" value="Unassembled WGS sequence"/>
</dbReference>
<name>A0A8J7RI53_9BACT</name>
<evidence type="ECO:0000313" key="1">
    <source>
        <dbReference type="EMBL" id="MBP3191662.1"/>
    </source>
</evidence>
<dbReference type="NCBIfam" id="TIGR01987">
    <property type="entry name" value="HI0074"/>
    <property type="match status" value="1"/>
</dbReference>
<dbReference type="InterPro" id="IPR010235">
    <property type="entry name" value="HepT"/>
</dbReference>
<evidence type="ECO:0000313" key="2">
    <source>
        <dbReference type="Proteomes" id="UP000673975"/>
    </source>
</evidence>
<gene>
    <name evidence="1" type="ORF">NATSA_03200</name>
</gene>
<accession>A0A8J7RI53</accession>
<dbReference type="Gene3D" id="1.20.120.330">
    <property type="entry name" value="Nucleotidyltransferases domain 2"/>
    <property type="match status" value="1"/>
</dbReference>
<comment type="caution">
    <text evidence="1">The sequence shown here is derived from an EMBL/GenBank/DDBJ whole genome shotgun (WGS) entry which is preliminary data.</text>
</comment>
<keyword evidence="2" id="KW-1185">Reference proteome</keyword>
<sequence>MEKLTRNLKNFEKALQSLEALQKEEYSVILRDATLQRFEYTVELFWKTLKTWLLIREGVDCASPKKCIREAVSNGFLSNPEAETALQMIDDRNLLSHSYLEEIANKIYKQHSRYAALMREVLNRLANETRAG</sequence>
<organism evidence="1 2">
    <name type="scientific">Natronogracilivirga saccharolytica</name>
    <dbReference type="NCBI Taxonomy" id="2812953"/>
    <lineage>
        <taxon>Bacteria</taxon>
        <taxon>Pseudomonadati</taxon>
        <taxon>Balneolota</taxon>
        <taxon>Balneolia</taxon>
        <taxon>Balneolales</taxon>
        <taxon>Cyclonatronaceae</taxon>
        <taxon>Natronogracilivirga</taxon>
    </lineage>
</organism>
<dbReference type="SUPFAM" id="SSF81593">
    <property type="entry name" value="Nucleotidyltransferase substrate binding subunit/domain"/>
    <property type="match status" value="1"/>
</dbReference>
<reference evidence="1" key="1">
    <citation type="submission" date="2021-02" db="EMBL/GenBank/DDBJ databases">
        <title>Natronogracilivirga saccharolytica gen. nov. sp. nov. a new anaerobic, haloalkiliphilic carbohydrate-fermenting bacterium from soda lake and proposing of Cyclonatronumiaceae fam. nov. in the phylum Balneolaeota.</title>
        <authorList>
            <person name="Zhilina T.N."/>
            <person name="Sorokin D.Y."/>
            <person name="Zavarzina D.G."/>
            <person name="Toshchakov S.V."/>
            <person name="Kublanov I.V."/>
        </authorList>
    </citation>
    <scope>NUCLEOTIDE SEQUENCE</scope>
    <source>
        <strain evidence="1">Z-1702</strain>
    </source>
</reference>
<dbReference type="Pfam" id="PF08780">
    <property type="entry name" value="NTase_sub_bind"/>
    <property type="match status" value="1"/>
</dbReference>
<protein>
    <submittedName>
        <fullName evidence="1">Nucleotidyltransferase substrate binding protein</fullName>
    </submittedName>
</protein>
<dbReference type="EMBL" id="JAFIDN010000002">
    <property type="protein sequence ID" value="MBP3191662.1"/>
    <property type="molecule type" value="Genomic_DNA"/>
</dbReference>